<name>A0A078KLT3_9FIRM</name>
<dbReference type="InterPro" id="IPR007842">
    <property type="entry name" value="HEPN_dom"/>
</dbReference>
<keyword evidence="3" id="KW-1185">Reference proteome</keyword>
<dbReference type="PROSITE" id="PS50910">
    <property type="entry name" value="HEPN"/>
    <property type="match status" value="1"/>
</dbReference>
<dbReference type="PATRIC" id="fig|29343.3.peg.240"/>
<evidence type="ECO:0000259" key="1">
    <source>
        <dbReference type="PROSITE" id="PS50910"/>
    </source>
</evidence>
<dbReference type="EMBL" id="LM995447">
    <property type="protein sequence ID" value="CDZ23378.1"/>
    <property type="molecule type" value="Genomic_DNA"/>
</dbReference>
<dbReference type="Pfam" id="PF05168">
    <property type="entry name" value="HEPN"/>
    <property type="match status" value="1"/>
</dbReference>
<dbReference type="HOGENOM" id="CLU_123170_0_0_9"/>
<dbReference type="SUPFAM" id="SSF81593">
    <property type="entry name" value="Nucleotidyltransferase substrate binding subunit/domain"/>
    <property type="match status" value="1"/>
</dbReference>
<dbReference type="Proteomes" id="UP000032431">
    <property type="component" value="Chromosome I"/>
</dbReference>
<sequence length="142" mass="16865">MGRRRDRSGDSRRYYDWLANAKEDLDAAEILLDSDSTLNACAFHCQQCAEKALKGYVLFKTHQHLDGHNLAWLCRQAMKIDRRFSEWLDESVILNRYYIETRYPADIPLNLDYKTVNRAYDMARSMYRFICDEVYENSDTED</sequence>
<dbReference type="STRING" id="29343.CCDG5_0235"/>
<dbReference type="SMART" id="SM00748">
    <property type="entry name" value="HEPN"/>
    <property type="match status" value="1"/>
</dbReference>
<organism evidence="2 3">
    <name type="scientific">[Clostridium] cellulosi</name>
    <dbReference type="NCBI Taxonomy" id="29343"/>
    <lineage>
        <taxon>Bacteria</taxon>
        <taxon>Bacillati</taxon>
        <taxon>Bacillota</taxon>
        <taxon>Clostridia</taxon>
        <taxon>Eubacteriales</taxon>
        <taxon>Oscillospiraceae</taxon>
        <taxon>Oscillospiraceae incertae sedis</taxon>
    </lineage>
</organism>
<protein>
    <recommendedName>
        <fullName evidence="1">HEPN domain-containing protein</fullName>
    </recommendedName>
</protein>
<proteinExistence type="predicted"/>
<dbReference type="AlphaFoldDB" id="A0A078KLT3"/>
<dbReference type="Gene3D" id="1.20.120.330">
    <property type="entry name" value="Nucleotidyltransferases domain 2"/>
    <property type="match status" value="1"/>
</dbReference>
<gene>
    <name evidence="2" type="ORF">CCDG5_0235</name>
</gene>
<dbReference type="OrthoDB" id="9808176at2"/>
<evidence type="ECO:0000313" key="2">
    <source>
        <dbReference type="EMBL" id="CDZ23378.1"/>
    </source>
</evidence>
<reference evidence="3" key="1">
    <citation type="submission" date="2014-07" db="EMBL/GenBank/DDBJ databases">
        <authorList>
            <person name="Wibberg D."/>
        </authorList>
    </citation>
    <scope>NUCLEOTIDE SEQUENCE [LARGE SCALE GENOMIC DNA]</scope>
    <source>
        <strain evidence="3">DG5</strain>
    </source>
</reference>
<feature type="domain" description="HEPN" evidence="1">
    <location>
        <begin position="18"/>
        <end position="126"/>
    </location>
</feature>
<dbReference type="KEGG" id="ccel:CCDG5_0235"/>
<evidence type="ECO:0000313" key="3">
    <source>
        <dbReference type="Proteomes" id="UP000032431"/>
    </source>
</evidence>
<accession>A0A078KLT3</accession>